<dbReference type="AlphaFoldDB" id="A0A1M5RDB9"/>
<dbReference type="STRING" id="1121321.SAMN04488530_12911"/>
<dbReference type="InterPro" id="IPR058292">
    <property type="entry name" value="DUF7986"/>
</dbReference>
<dbReference type="RefSeq" id="WP_073126936.1">
    <property type="nucleotide sequence ID" value="NZ_BAABCH010000087.1"/>
</dbReference>
<proteinExistence type="predicted"/>
<gene>
    <name evidence="1" type="ORF">SAMN04488530_12911</name>
</gene>
<dbReference type="InterPro" id="IPR004027">
    <property type="entry name" value="SEC_C_motif"/>
</dbReference>
<evidence type="ECO:0000313" key="1">
    <source>
        <dbReference type="EMBL" id="SHH24140.1"/>
    </source>
</evidence>
<reference evidence="2" key="1">
    <citation type="submission" date="2016-11" db="EMBL/GenBank/DDBJ databases">
        <authorList>
            <person name="Varghese N."/>
            <person name="Submissions S."/>
        </authorList>
    </citation>
    <scope>NUCLEOTIDE SEQUENCE [LARGE SCALE GENOMIC DNA]</scope>
    <source>
        <strain evidence="2">DSM 2635</strain>
    </source>
</reference>
<organism evidence="1 2">
    <name type="scientific">Asaccharospora irregularis DSM 2635</name>
    <dbReference type="NCBI Taxonomy" id="1121321"/>
    <lineage>
        <taxon>Bacteria</taxon>
        <taxon>Bacillati</taxon>
        <taxon>Bacillota</taxon>
        <taxon>Clostridia</taxon>
        <taxon>Peptostreptococcales</taxon>
        <taxon>Peptostreptococcaceae</taxon>
        <taxon>Asaccharospora</taxon>
    </lineage>
</organism>
<accession>A0A1M5RDB9</accession>
<protein>
    <submittedName>
        <fullName evidence="1">Helix-turn-helix, Psq domain</fullName>
    </submittedName>
</protein>
<dbReference type="SUPFAM" id="SSF47954">
    <property type="entry name" value="Cyclin-like"/>
    <property type="match status" value="1"/>
</dbReference>
<sequence length="346" mass="40766">MLGRNELCPCGSGKKYKKCCLNKDTVVERACRKIVLSQNQYSDLWTKLYDYSRLDKFKEEYEKAQEMFYIMDDEEINKKFERFFNTYFIQDHIMENKKVMTVEFFEEKRDSLNQLEVDILRSLFESYVSVYQVKEVSTGNVLLEDCLTGKEVLTEDVKLLKDFKVGDCMISRVVSVEDTNLLIDITISISKEVKDVIVNEIMNLFKQYEDLYKDIKTFLIHHTHILYKYMQQLLDPAISDYLKKQKETKEEKAKKYNLSEDKDECKVSSALRQNTDEEDIDKCLEFWNEYKNVHGELKGSENGWAAAIEYHIKKSNGKSVTQAQISKKYDISPSTLGKRYKDLKLC</sequence>
<evidence type="ECO:0000313" key="2">
    <source>
        <dbReference type="Proteomes" id="UP000243255"/>
    </source>
</evidence>
<dbReference type="Proteomes" id="UP000243255">
    <property type="component" value="Unassembled WGS sequence"/>
</dbReference>
<dbReference type="InterPro" id="IPR036915">
    <property type="entry name" value="Cyclin-like_sf"/>
</dbReference>
<keyword evidence="2" id="KW-1185">Reference proteome</keyword>
<name>A0A1M5RDB9_9FIRM</name>
<dbReference type="EMBL" id="FQWX01000029">
    <property type="protein sequence ID" value="SHH24140.1"/>
    <property type="molecule type" value="Genomic_DNA"/>
</dbReference>
<dbReference type="Gene3D" id="3.10.450.50">
    <property type="match status" value="1"/>
</dbReference>
<dbReference type="Pfam" id="PF25948">
    <property type="entry name" value="DUF7986"/>
    <property type="match status" value="1"/>
</dbReference>
<dbReference type="SUPFAM" id="SSF103642">
    <property type="entry name" value="Sec-C motif"/>
    <property type="match status" value="1"/>
</dbReference>
<dbReference type="Pfam" id="PF02810">
    <property type="entry name" value="SEC-C"/>
    <property type="match status" value="1"/>
</dbReference>